<keyword evidence="3" id="KW-1185">Reference proteome</keyword>
<dbReference type="RefSeq" id="WP_380746495.1">
    <property type="nucleotide sequence ID" value="NZ_JBHTLI010000003.1"/>
</dbReference>
<feature type="domain" description="Rhodanese" evidence="1">
    <location>
        <begin position="44"/>
        <end position="129"/>
    </location>
</feature>
<accession>A0ABW3NRZ5</accession>
<dbReference type="PANTHER" id="PTHR43031:SF1">
    <property type="entry name" value="PYRIDINE NUCLEOTIDE-DISULPHIDE OXIDOREDUCTASE"/>
    <property type="match status" value="1"/>
</dbReference>
<evidence type="ECO:0000313" key="2">
    <source>
        <dbReference type="EMBL" id="MFD1096653.1"/>
    </source>
</evidence>
<dbReference type="PANTHER" id="PTHR43031">
    <property type="entry name" value="FAD-DEPENDENT OXIDOREDUCTASE"/>
    <property type="match status" value="1"/>
</dbReference>
<dbReference type="SUPFAM" id="SSF52821">
    <property type="entry name" value="Rhodanese/Cell cycle control phosphatase"/>
    <property type="match status" value="1"/>
</dbReference>
<name>A0ABW3NRZ5_9FLAO</name>
<dbReference type="Gene3D" id="3.40.250.10">
    <property type="entry name" value="Rhodanese-like domain"/>
    <property type="match status" value="1"/>
</dbReference>
<dbReference type="InterPro" id="IPR050229">
    <property type="entry name" value="GlpE_sulfurtransferase"/>
</dbReference>
<reference evidence="3" key="1">
    <citation type="journal article" date="2019" name="Int. J. Syst. Evol. Microbiol.">
        <title>The Global Catalogue of Microorganisms (GCM) 10K type strain sequencing project: providing services to taxonomists for standard genome sequencing and annotation.</title>
        <authorList>
            <consortium name="The Broad Institute Genomics Platform"/>
            <consortium name="The Broad Institute Genome Sequencing Center for Infectious Disease"/>
            <person name="Wu L."/>
            <person name="Ma J."/>
        </authorList>
    </citation>
    <scope>NUCLEOTIDE SEQUENCE [LARGE SCALE GENOMIC DNA]</scope>
    <source>
        <strain evidence="3">CCUG 64793</strain>
    </source>
</reference>
<evidence type="ECO:0000313" key="3">
    <source>
        <dbReference type="Proteomes" id="UP001597131"/>
    </source>
</evidence>
<dbReference type="CDD" id="cd00158">
    <property type="entry name" value="RHOD"/>
    <property type="match status" value="1"/>
</dbReference>
<dbReference type="SMART" id="SM00450">
    <property type="entry name" value="RHOD"/>
    <property type="match status" value="1"/>
</dbReference>
<dbReference type="InterPro" id="IPR001763">
    <property type="entry name" value="Rhodanese-like_dom"/>
</dbReference>
<protein>
    <submittedName>
        <fullName evidence="2">Rhodanese-like domain-containing protein</fullName>
    </submittedName>
</protein>
<dbReference type="Proteomes" id="UP001597131">
    <property type="component" value="Unassembled WGS sequence"/>
</dbReference>
<proteinExistence type="predicted"/>
<comment type="caution">
    <text evidence="2">The sequence shown here is derived from an EMBL/GenBank/DDBJ whole genome shotgun (WGS) entry which is preliminary data.</text>
</comment>
<dbReference type="PROSITE" id="PS50206">
    <property type="entry name" value="RHODANESE_3"/>
    <property type="match status" value="1"/>
</dbReference>
<dbReference type="Pfam" id="PF00581">
    <property type="entry name" value="Rhodanese"/>
    <property type="match status" value="1"/>
</dbReference>
<dbReference type="EMBL" id="JBHTLI010000003">
    <property type="protein sequence ID" value="MFD1096653.1"/>
    <property type="molecule type" value="Genomic_DNA"/>
</dbReference>
<gene>
    <name evidence="2" type="ORF">ACFQ3Q_12900</name>
</gene>
<dbReference type="InterPro" id="IPR036873">
    <property type="entry name" value="Rhodanese-like_dom_sf"/>
</dbReference>
<dbReference type="PROSITE" id="PS51257">
    <property type="entry name" value="PROKAR_LIPOPROTEIN"/>
    <property type="match status" value="1"/>
</dbReference>
<sequence>MSQFRLFFALGLLSLIGLQSCKKAKAVEANAQLISVQEMKTQLKMDDVQLVDLRLKKDFASSHILSAENIVYDENFKENINALDKDKPVIVYCYRGVTSKRAVEILQKSGFKKIYELEGGIAKWVQEENKAD</sequence>
<organism evidence="2 3">
    <name type="scientific">Salegentibacter chungangensis</name>
    <dbReference type="NCBI Taxonomy" id="1335724"/>
    <lineage>
        <taxon>Bacteria</taxon>
        <taxon>Pseudomonadati</taxon>
        <taxon>Bacteroidota</taxon>
        <taxon>Flavobacteriia</taxon>
        <taxon>Flavobacteriales</taxon>
        <taxon>Flavobacteriaceae</taxon>
        <taxon>Salegentibacter</taxon>
    </lineage>
</organism>
<evidence type="ECO:0000259" key="1">
    <source>
        <dbReference type="PROSITE" id="PS50206"/>
    </source>
</evidence>